<evidence type="ECO:0000313" key="2">
    <source>
        <dbReference type="Proteomes" id="UP000001055"/>
    </source>
</evidence>
<name>Q0U9B0_PHANO</name>
<dbReference type="InParanoid" id="Q0U9B0"/>
<gene>
    <name evidence="1" type="ORF">SNOG_11654</name>
</gene>
<accession>Q0U9B0</accession>
<evidence type="ECO:0000313" key="1">
    <source>
        <dbReference type="EMBL" id="EAT80698.1"/>
    </source>
</evidence>
<reference evidence="2" key="1">
    <citation type="journal article" date="2007" name="Plant Cell">
        <title>Dothideomycete-plant interactions illuminated by genome sequencing and EST analysis of the wheat pathogen Stagonospora nodorum.</title>
        <authorList>
            <person name="Hane J.K."/>
            <person name="Lowe R.G."/>
            <person name="Solomon P.S."/>
            <person name="Tan K.C."/>
            <person name="Schoch C.L."/>
            <person name="Spatafora J.W."/>
            <person name="Crous P.W."/>
            <person name="Kodira C."/>
            <person name="Birren B.W."/>
            <person name="Galagan J.E."/>
            <person name="Torriani S.F."/>
            <person name="McDonald B.A."/>
            <person name="Oliver R.P."/>
        </authorList>
    </citation>
    <scope>NUCLEOTIDE SEQUENCE [LARGE SCALE GENOMIC DNA]</scope>
    <source>
        <strain evidence="2">SN15 / ATCC MYA-4574 / FGSC 10173</strain>
    </source>
</reference>
<dbReference type="Proteomes" id="UP000001055">
    <property type="component" value="Unassembled WGS sequence"/>
</dbReference>
<dbReference type="EMBL" id="CH445344">
    <property type="protein sequence ID" value="EAT80698.1"/>
    <property type="molecule type" value="Genomic_DNA"/>
</dbReference>
<dbReference type="GeneID" id="5978800"/>
<protein>
    <submittedName>
        <fullName evidence="1">Uncharacterized protein</fullName>
    </submittedName>
</protein>
<dbReference type="AlphaFoldDB" id="Q0U9B0"/>
<dbReference type="RefSeq" id="XP_001801892.1">
    <property type="nucleotide sequence ID" value="XM_001801840.1"/>
</dbReference>
<dbReference type="HOGENOM" id="CLU_2074002_0_0_1"/>
<sequence>MCIVNTVQPQPTVPCRRTVCQPHVCGHYQRLFVSAVVPPPLPLCVLLAAGSPTTAMQGHCPFARASALCRRPGHLQSWCLSGYLIHPTFALIGCRLATVAAQKLPDALRELAESTATG</sequence>
<proteinExistence type="predicted"/>
<dbReference type="KEGG" id="pno:SNOG_11654"/>
<organism evidence="1 2">
    <name type="scientific">Phaeosphaeria nodorum (strain SN15 / ATCC MYA-4574 / FGSC 10173)</name>
    <name type="common">Glume blotch fungus</name>
    <name type="synonym">Parastagonospora nodorum</name>
    <dbReference type="NCBI Taxonomy" id="321614"/>
    <lineage>
        <taxon>Eukaryota</taxon>
        <taxon>Fungi</taxon>
        <taxon>Dikarya</taxon>
        <taxon>Ascomycota</taxon>
        <taxon>Pezizomycotina</taxon>
        <taxon>Dothideomycetes</taxon>
        <taxon>Pleosporomycetidae</taxon>
        <taxon>Pleosporales</taxon>
        <taxon>Pleosporineae</taxon>
        <taxon>Phaeosphaeriaceae</taxon>
        <taxon>Parastagonospora</taxon>
    </lineage>
</organism>